<dbReference type="EMBL" id="CADCWO010000042">
    <property type="protein sequence ID" value="CAA9561300.1"/>
    <property type="molecule type" value="Genomic_DNA"/>
</dbReference>
<evidence type="ECO:0000313" key="1">
    <source>
        <dbReference type="EMBL" id="CAA9561300.1"/>
    </source>
</evidence>
<reference evidence="1" key="1">
    <citation type="submission" date="2020-02" db="EMBL/GenBank/DDBJ databases">
        <authorList>
            <person name="Meier V. D."/>
        </authorList>
    </citation>
    <scope>NUCLEOTIDE SEQUENCE</scope>
    <source>
        <strain evidence="1">AVDCRST_MAG81</strain>
    </source>
</reference>
<dbReference type="AlphaFoldDB" id="A0A6J4UUQ6"/>
<sequence length="52" mass="5648">MSVESLLHAQVSLVQVAALCAHHHPALCALVLPLLPQLQKCGRINPRTRPES</sequence>
<organism evidence="1">
    <name type="scientific">uncultured Synechococcales cyanobacterium</name>
    <dbReference type="NCBI Taxonomy" id="1936017"/>
    <lineage>
        <taxon>Bacteria</taxon>
        <taxon>Bacillati</taxon>
        <taxon>Cyanobacteriota</taxon>
        <taxon>Cyanophyceae</taxon>
        <taxon>Synechococcales</taxon>
        <taxon>environmental samples</taxon>
    </lineage>
</organism>
<name>A0A6J4UUQ6_9CYAN</name>
<proteinExistence type="predicted"/>
<gene>
    <name evidence="1" type="ORF">AVDCRST_MAG81-674</name>
</gene>
<protein>
    <submittedName>
        <fullName evidence="1">Uncharacterized protein</fullName>
    </submittedName>
</protein>
<accession>A0A6J4UUQ6</accession>